<accession>A0ABP1RLC1</accession>
<proteinExistence type="predicted"/>
<evidence type="ECO:0000313" key="2">
    <source>
        <dbReference type="Proteomes" id="UP001642540"/>
    </source>
</evidence>
<dbReference type="EMBL" id="CAXLJM020000081">
    <property type="protein sequence ID" value="CAL8130004.1"/>
    <property type="molecule type" value="Genomic_DNA"/>
</dbReference>
<protein>
    <submittedName>
        <fullName evidence="1">Uncharacterized protein</fullName>
    </submittedName>
</protein>
<dbReference type="Proteomes" id="UP001642540">
    <property type="component" value="Unassembled WGS sequence"/>
</dbReference>
<keyword evidence="2" id="KW-1185">Reference proteome</keyword>
<comment type="caution">
    <text evidence="1">The sequence shown here is derived from an EMBL/GenBank/DDBJ whole genome shotgun (WGS) entry which is preliminary data.</text>
</comment>
<name>A0ABP1RLC1_9HEXA</name>
<reference evidence="1 2" key="1">
    <citation type="submission" date="2024-08" db="EMBL/GenBank/DDBJ databases">
        <authorList>
            <person name="Cucini C."/>
            <person name="Frati F."/>
        </authorList>
    </citation>
    <scope>NUCLEOTIDE SEQUENCE [LARGE SCALE GENOMIC DNA]</scope>
</reference>
<sequence length="123" mass="14069">MKDVITATLKSRCDLRNYVLTEKHWKHLKDLQRLLEPLFQATITMSKERTPNIASSKLIYQYLFDHFESLKKASNPDFQRRRALAESDASGWKIAAATAAIRKLEKYYPGTDGKSYVIGTGMA</sequence>
<gene>
    <name evidence="1" type="ORF">ODALV1_LOCUS23520</name>
</gene>
<evidence type="ECO:0000313" key="1">
    <source>
        <dbReference type="EMBL" id="CAL8130004.1"/>
    </source>
</evidence>
<organism evidence="1 2">
    <name type="scientific">Orchesella dallaii</name>
    <dbReference type="NCBI Taxonomy" id="48710"/>
    <lineage>
        <taxon>Eukaryota</taxon>
        <taxon>Metazoa</taxon>
        <taxon>Ecdysozoa</taxon>
        <taxon>Arthropoda</taxon>
        <taxon>Hexapoda</taxon>
        <taxon>Collembola</taxon>
        <taxon>Entomobryomorpha</taxon>
        <taxon>Entomobryoidea</taxon>
        <taxon>Orchesellidae</taxon>
        <taxon>Orchesellinae</taxon>
        <taxon>Orchesella</taxon>
    </lineage>
</organism>